<evidence type="ECO:0000259" key="5">
    <source>
        <dbReference type="PROSITE" id="PS50932"/>
    </source>
</evidence>
<name>A0ABV8C163_9PSEU</name>
<dbReference type="InterPro" id="IPR000843">
    <property type="entry name" value="HTH_LacI"/>
</dbReference>
<evidence type="ECO:0000313" key="7">
    <source>
        <dbReference type="Proteomes" id="UP001595690"/>
    </source>
</evidence>
<keyword evidence="3" id="KW-0804">Transcription</keyword>
<dbReference type="Proteomes" id="UP001595690">
    <property type="component" value="Unassembled WGS sequence"/>
</dbReference>
<dbReference type="PANTHER" id="PTHR30146">
    <property type="entry name" value="LACI-RELATED TRANSCRIPTIONAL REPRESSOR"/>
    <property type="match status" value="1"/>
</dbReference>
<evidence type="ECO:0000256" key="2">
    <source>
        <dbReference type="ARBA" id="ARBA00023125"/>
    </source>
</evidence>
<dbReference type="SUPFAM" id="SSF53822">
    <property type="entry name" value="Periplasmic binding protein-like I"/>
    <property type="match status" value="1"/>
</dbReference>
<evidence type="ECO:0000313" key="6">
    <source>
        <dbReference type="EMBL" id="MFC3895744.1"/>
    </source>
</evidence>
<sequence length="348" mass="36190">MITICDVARHAGVAASTVSYVLTGKRPISAATRSRVLESIRVLGYHPHAGARTSAASRTNVVAVAVPLRDGVHVPVLMRMVAAAVTTARRHGLDVLLMTADQGVGGLRGIAGSAQADGFLVLDVEMDDERVPLLRQLAQPSVLIGQPATTAGLTCIDFDFEAAGAACVEHLADAGHRYIGFLGAPTAVYQRGTGFAHRAMVGFGAAAMRRGVTSTIRPTSGDHRSVLKATGALLRAHPATTALVVHNEAALGRVAVSLRAQGRRVPEDVAVVAICPDELAEQATPSFTSVGVPVEELGRRAVELLVGKLNGQTVPSLTLLEPKLSERASTAGVPGRALARRTNPSRSA</sequence>
<dbReference type="EMBL" id="JBHRZI010000027">
    <property type="protein sequence ID" value="MFC3895744.1"/>
    <property type="molecule type" value="Genomic_DNA"/>
</dbReference>
<dbReference type="CDD" id="cd01392">
    <property type="entry name" value="HTH_LacI"/>
    <property type="match status" value="1"/>
</dbReference>
<dbReference type="Pfam" id="PF13377">
    <property type="entry name" value="Peripla_BP_3"/>
    <property type="match status" value="1"/>
</dbReference>
<organism evidence="6 7">
    <name type="scientific">Lentzea rhizosphaerae</name>
    <dbReference type="NCBI Taxonomy" id="2041025"/>
    <lineage>
        <taxon>Bacteria</taxon>
        <taxon>Bacillati</taxon>
        <taxon>Actinomycetota</taxon>
        <taxon>Actinomycetes</taxon>
        <taxon>Pseudonocardiales</taxon>
        <taxon>Pseudonocardiaceae</taxon>
        <taxon>Lentzea</taxon>
    </lineage>
</organism>
<protein>
    <submittedName>
        <fullName evidence="6">LacI family DNA-binding transcriptional regulator</fullName>
    </submittedName>
</protein>
<proteinExistence type="predicted"/>
<dbReference type="GO" id="GO:0003677">
    <property type="term" value="F:DNA binding"/>
    <property type="evidence" value="ECO:0007669"/>
    <property type="project" value="UniProtKB-KW"/>
</dbReference>
<evidence type="ECO:0000256" key="1">
    <source>
        <dbReference type="ARBA" id="ARBA00023015"/>
    </source>
</evidence>
<feature type="region of interest" description="Disordered" evidence="4">
    <location>
        <begin position="328"/>
        <end position="348"/>
    </location>
</feature>
<evidence type="ECO:0000256" key="4">
    <source>
        <dbReference type="SAM" id="MobiDB-lite"/>
    </source>
</evidence>
<dbReference type="InterPro" id="IPR046335">
    <property type="entry name" value="LacI/GalR-like_sensor"/>
</dbReference>
<comment type="caution">
    <text evidence="6">The sequence shown here is derived from an EMBL/GenBank/DDBJ whole genome shotgun (WGS) entry which is preliminary data.</text>
</comment>
<keyword evidence="1" id="KW-0805">Transcription regulation</keyword>
<keyword evidence="7" id="KW-1185">Reference proteome</keyword>
<dbReference type="PANTHER" id="PTHR30146:SF153">
    <property type="entry name" value="LACTOSE OPERON REPRESSOR"/>
    <property type="match status" value="1"/>
</dbReference>
<reference evidence="7" key="1">
    <citation type="journal article" date="2019" name="Int. J. Syst. Evol. Microbiol.">
        <title>The Global Catalogue of Microorganisms (GCM) 10K type strain sequencing project: providing services to taxonomists for standard genome sequencing and annotation.</title>
        <authorList>
            <consortium name="The Broad Institute Genomics Platform"/>
            <consortium name="The Broad Institute Genome Sequencing Center for Infectious Disease"/>
            <person name="Wu L."/>
            <person name="Ma J."/>
        </authorList>
    </citation>
    <scope>NUCLEOTIDE SEQUENCE [LARGE SCALE GENOMIC DNA]</scope>
    <source>
        <strain evidence="7">CGMCC 4.7405</strain>
    </source>
</reference>
<dbReference type="Gene3D" id="3.40.50.2300">
    <property type="match status" value="2"/>
</dbReference>
<dbReference type="SUPFAM" id="SSF47413">
    <property type="entry name" value="lambda repressor-like DNA-binding domains"/>
    <property type="match status" value="1"/>
</dbReference>
<dbReference type="PROSITE" id="PS50932">
    <property type="entry name" value="HTH_LACI_2"/>
    <property type="match status" value="1"/>
</dbReference>
<gene>
    <name evidence="6" type="ORF">ACFOWZ_30065</name>
</gene>
<dbReference type="InterPro" id="IPR010982">
    <property type="entry name" value="Lambda_DNA-bd_dom_sf"/>
</dbReference>
<keyword evidence="2 6" id="KW-0238">DNA-binding</keyword>
<dbReference type="RefSeq" id="WP_382377275.1">
    <property type="nucleotide sequence ID" value="NZ_JBHRZI010000027.1"/>
</dbReference>
<dbReference type="Gene3D" id="1.10.260.40">
    <property type="entry name" value="lambda repressor-like DNA-binding domains"/>
    <property type="match status" value="1"/>
</dbReference>
<dbReference type="InterPro" id="IPR028082">
    <property type="entry name" value="Peripla_BP_I"/>
</dbReference>
<dbReference type="Pfam" id="PF00356">
    <property type="entry name" value="LacI"/>
    <property type="match status" value="1"/>
</dbReference>
<evidence type="ECO:0000256" key="3">
    <source>
        <dbReference type="ARBA" id="ARBA00023163"/>
    </source>
</evidence>
<feature type="domain" description="HTH lacI-type" evidence="5">
    <location>
        <begin position="2"/>
        <end position="56"/>
    </location>
</feature>
<accession>A0ABV8C163</accession>
<dbReference type="SMART" id="SM00354">
    <property type="entry name" value="HTH_LACI"/>
    <property type="match status" value="1"/>
</dbReference>